<dbReference type="EMBL" id="JANLCM010000001">
    <property type="protein sequence ID" value="MCS5717720.1"/>
    <property type="molecule type" value="Genomic_DNA"/>
</dbReference>
<keyword evidence="2" id="KW-1185">Reference proteome</keyword>
<gene>
    <name evidence="1" type="ORF">N1027_06180</name>
</gene>
<sequence length="67" mass="7574">MITFVDISQPQNLIEAWGKNAAYHFVFTRQNRGKLEENRRLYGLRGKVAIDVARDTVAIPTRVVTGA</sequence>
<organism evidence="1 2">
    <name type="scientific">Herbiconiux aconitum</name>
    <dbReference type="NCBI Taxonomy" id="2970913"/>
    <lineage>
        <taxon>Bacteria</taxon>
        <taxon>Bacillati</taxon>
        <taxon>Actinomycetota</taxon>
        <taxon>Actinomycetes</taxon>
        <taxon>Micrococcales</taxon>
        <taxon>Microbacteriaceae</taxon>
        <taxon>Herbiconiux</taxon>
    </lineage>
</organism>
<evidence type="ECO:0000313" key="1">
    <source>
        <dbReference type="EMBL" id="MCS5717720.1"/>
    </source>
</evidence>
<name>A0ABT2GR12_9MICO</name>
<comment type="caution">
    <text evidence="1">The sequence shown here is derived from an EMBL/GenBank/DDBJ whole genome shotgun (WGS) entry which is preliminary data.</text>
</comment>
<evidence type="ECO:0000313" key="2">
    <source>
        <dbReference type="Proteomes" id="UP001165584"/>
    </source>
</evidence>
<dbReference type="RefSeq" id="WP_259506197.1">
    <property type="nucleotide sequence ID" value="NZ_JANLCM010000001.1"/>
</dbReference>
<reference evidence="1" key="1">
    <citation type="submission" date="2022-08" db="EMBL/GenBank/DDBJ databases">
        <authorList>
            <person name="Deng Y."/>
            <person name="Han X.-F."/>
            <person name="Zhang Y.-Q."/>
        </authorList>
    </citation>
    <scope>NUCLEOTIDE SEQUENCE</scope>
    <source>
        <strain evidence="1">CPCC 205763</strain>
    </source>
</reference>
<proteinExistence type="predicted"/>
<protein>
    <submittedName>
        <fullName evidence="1">Uncharacterized protein</fullName>
    </submittedName>
</protein>
<accession>A0ABT2GR12</accession>
<dbReference type="Proteomes" id="UP001165584">
    <property type="component" value="Unassembled WGS sequence"/>
</dbReference>